<dbReference type="PANTHER" id="PTHR24103">
    <property type="entry name" value="E3 UBIQUITIN-PROTEIN LIGASE TRIM"/>
    <property type="match status" value="1"/>
</dbReference>
<dbReference type="Gene3D" id="2.60.120.920">
    <property type="match status" value="1"/>
</dbReference>
<dbReference type="SMART" id="SM00449">
    <property type="entry name" value="SPRY"/>
    <property type="match status" value="1"/>
</dbReference>
<dbReference type="Gene3D" id="3.30.40.10">
    <property type="entry name" value="Zinc/RING finger domain, C3HC4 (zinc finger)"/>
    <property type="match status" value="1"/>
</dbReference>
<reference evidence="12" key="2">
    <citation type="submission" date="2025-08" db="UniProtKB">
        <authorList>
            <consortium name="RefSeq"/>
        </authorList>
    </citation>
    <scope>IDENTIFICATION</scope>
</reference>
<dbReference type="PROSITE" id="PS00518">
    <property type="entry name" value="ZF_RING_1"/>
    <property type="match status" value="1"/>
</dbReference>
<feature type="domain" description="RING-type" evidence="8">
    <location>
        <begin position="17"/>
        <end position="58"/>
    </location>
</feature>
<dbReference type="InterPro" id="IPR050143">
    <property type="entry name" value="TRIM/RBCC"/>
</dbReference>
<dbReference type="SMART" id="SM00336">
    <property type="entry name" value="BBOX"/>
    <property type="match status" value="1"/>
</dbReference>
<evidence type="ECO:0000259" key="9">
    <source>
        <dbReference type="PROSITE" id="PS50119"/>
    </source>
</evidence>
<keyword evidence="5" id="KW-0862">Zinc</keyword>
<keyword evidence="3" id="KW-0479">Metal-binding</keyword>
<dbReference type="Pfam" id="PF13765">
    <property type="entry name" value="PRY"/>
    <property type="match status" value="1"/>
</dbReference>
<dbReference type="KEGG" id="pvt:110070838"/>
<dbReference type="AlphaFoldDB" id="A0A6J0SKI0"/>
<dbReference type="SMART" id="SM00184">
    <property type="entry name" value="RING"/>
    <property type="match status" value="1"/>
</dbReference>
<dbReference type="PROSITE" id="PS50089">
    <property type="entry name" value="ZF_RING_2"/>
    <property type="match status" value="1"/>
</dbReference>
<evidence type="ECO:0000256" key="2">
    <source>
        <dbReference type="ARBA" id="ARBA00022699"/>
    </source>
</evidence>
<feature type="domain" description="B box-type" evidence="9">
    <location>
        <begin position="91"/>
        <end position="132"/>
    </location>
</feature>
<evidence type="ECO:0000256" key="6">
    <source>
        <dbReference type="ARBA" id="ARBA00034460"/>
    </source>
</evidence>
<dbReference type="OrthoDB" id="9046441at2759"/>
<dbReference type="SUPFAM" id="SSF57850">
    <property type="entry name" value="RING/U-box"/>
    <property type="match status" value="1"/>
</dbReference>
<name>A0A6J0SKI0_9SAUR</name>
<dbReference type="Pfam" id="PF13445">
    <property type="entry name" value="zf-RING_UBOX"/>
    <property type="match status" value="1"/>
</dbReference>
<dbReference type="InterPro" id="IPR003879">
    <property type="entry name" value="Butyrophylin_SPRY"/>
</dbReference>
<evidence type="ECO:0000313" key="12">
    <source>
        <dbReference type="RefSeq" id="XP_020634214.2"/>
    </source>
</evidence>
<dbReference type="PROSITE" id="PS50119">
    <property type="entry name" value="ZF_BBOX"/>
    <property type="match status" value="1"/>
</dbReference>
<dbReference type="InterPro" id="IPR013320">
    <property type="entry name" value="ConA-like_dom_sf"/>
</dbReference>
<dbReference type="InterPro" id="IPR043136">
    <property type="entry name" value="B30.2/SPRY_sf"/>
</dbReference>
<gene>
    <name evidence="12" type="primary">LOC110070838</name>
</gene>
<dbReference type="GeneID" id="110070838"/>
<dbReference type="InterPro" id="IPR003877">
    <property type="entry name" value="SPRY_dom"/>
</dbReference>
<dbReference type="Pfam" id="PF00622">
    <property type="entry name" value="SPRY"/>
    <property type="match status" value="1"/>
</dbReference>
<evidence type="ECO:0000256" key="5">
    <source>
        <dbReference type="ARBA" id="ARBA00022833"/>
    </source>
</evidence>
<dbReference type="InterPro" id="IPR001870">
    <property type="entry name" value="B30.2/SPRY"/>
</dbReference>
<feature type="domain" description="B30.2/SPRY" evidence="10">
    <location>
        <begin position="289"/>
        <end position="479"/>
    </location>
</feature>
<dbReference type="Gene3D" id="3.30.160.60">
    <property type="entry name" value="Classic Zinc Finger"/>
    <property type="match status" value="1"/>
</dbReference>
<reference evidence="11" key="1">
    <citation type="submission" date="2025-05" db="UniProtKB">
        <authorList>
            <consortium name="RefSeq"/>
        </authorList>
    </citation>
    <scope>NUCLEOTIDE SEQUENCE [LARGE SCALE GENOMIC DNA]</scope>
</reference>
<dbReference type="SUPFAM" id="SSF57845">
    <property type="entry name" value="B-box zinc-binding domain"/>
    <property type="match status" value="1"/>
</dbReference>
<evidence type="ECO:0000313" key="11">
    <source>
        <dbReference type="Proteomes" id="UP001652642"/>
    </source>
</evidence>
<dbReference type="InterPro" id="IPR017907">
    <property type="entry name" value="Znf_RING_CS"/>
</dbReference>
<dbReference type="RefSeq" id="XP_020634214.2">
    <property type="nucleotide sequence ID" value="XM_020778555.2"/>
</dbReference>
<dbReference type="InterPro" id="IPR001841">
    <property type="entry name" value="Znf_RING"/>
</dbReference>
<proteinExistence type="inferred from homology"/>
<dbReference type="InParanoid" id="A0A6J0SKI0"/>
<evidence type="ECO:0000256" key="4">
    <source>
        <dbReference type="ARBA" id="ARBA00022771"/>
    </source>
</evidence>
<sequence length="479" mass="55360">MATARSIMKQLQSALTCYICQRSFLNPATLDCGHNFCHSCILTHWQESGSEAACPSCQEKILRISFPLNKQLVNIVQLTQDLADQVRRAAGRQERCQEHQEARQSFCMDDLVLFCSACDASRDHQSHRVLPAEKAAEDYKHHFLTCATILQKEKEKIYKNDSAEETECMKLSKQMFKEKNAMVAELEELQRFVAEQETFLRTEIMEKTEKDMTWRKSVRTAVLFREELTFDDIIRELKEKDGEPPLDLLQDIRDPLEKCKKKFLDIETFPVQLKMHILEQLDLSFFMRSVVYQFKGILLSGYQTQKANVTLDPDTAHPRLILSEDRKSLRLGSEHQNLAEDDRRFDLLTCILGYEQFIARGRYYWDVVLGGTGSWAVGVAKKSLRRKGLGDFLTQEGVWVMFRINRTQGFIGAGNDVFVPVRQRIKRIRVYLNYIAGQIAFCDPDKGVMLHVCTKAFFLGEPVLPFFWIHGRADLSLPF</sequence>
<dbReference type="GO" id="GO:0008270">
    <property type="term" value="F:zinc ion binding"/>
    <property type="evidence" value="ECO:0007669"/>
    <property type="project" value="UniProtKB-KW"/>
</dbReference>
<keyword evidence="11" id="KW-1185">Reference proteome</keyword>
<keyword evidence="4 7" id="KW-0863">Zinc-finger</keyword>
<comment type="similarity">
    <text evidence="1">Belongs to the ohanin/vespryn family.</text>
</comment>
<evidence type="ECO:0000259" key="10">
    <source>
        <dbReference type="PROSITE" id="PS50188"/>
    </source>
</evidence>
<keyword evidence="2" id="KW-0528">Neurotoxin</keyword>
<comment type="function">
    <text evidence="6">Neurotoxin that produces dose-dependent hypolocomotion and hyperalgesia in mice. May directly act on the central nervous system, as it is 6500-fold more potent when administered intracerebroventricularly than intraperitoneal.</text>
</comment>
<keyword evidence="2" id="KW-0800">Toxin</keyword>
<evidence type="ECO:0000256" key="7">
    <source>
        <dbReference type="PROSITE-ProRule" id="PRU00024"/>
    </source>
</evidence>
<accession>A0A6J0SKI0</accession>
<evidence type="ECO:0000256" key="1">
    <source>
        <dbReference type="ARBA" id="ARBA00009651"/>
    </source>
</evidence>
<organism evidence="11 12">
    <name type="scientific">Pogona vitticeps</name>
    <name type="common">central bearded dragon</name>
    <dbReference type="NCBI Taxonomy" id="103695"/>
    <lineage>
        <taxon>Eukaryota</taxon>
        <taxon>Metazoa</taxon>
        <taxon>Chordata</taxon>
        <taxon>Craniata</taxon>
        <taxon>Vertebrata</taxon>
        <taxon>Euteleostomi</taxon>
        <taxon>Lepidosauria</taxon>
        <taxon>Squamata</taxon>
        <taxon>Bifurcata</taxon>
        <taxon>Unidentata</taxon>
        <taxon>Episquamata</taxon>
        <taxon>Toxicofera</taxon>
        <taxon>Iguania</taxon>
        <taxon>Acrodonta</taxon>
        <taxon>Agamidae</taxon>
        <taxon>Amphibolurinae</taxon>
        <taxon>Pogona</taxon>
    </lineage>
</organism>
<protein>
    <submittedName>
        <fullName evidence="12">E3 ubiquitin-protein ligase TRIM7-like</fullName>
    </submittedName>
</protein>
<dbReference type="Proteomes" id="UP001652642">
    <property type="component" value="Chromosome 2"/>
</dbReference>
<dbReference type="InterPro" id="IPR006574">
    <property type="entry name" value="PRY"/>
</dbReference>
<dbReference type="InterPro" id="IPR000315">
    <property type="entry name" value="Znf_B-box"/>
</dbReference>
<dbReference type="PRINTS" id="PR01407">
    <property type="entry name" value="BUTYPHLNCDUF"/>
</dbReference>
<evidence type="ECO:0000259" key="8">
    <source>
        <dbReference type="PROSITE" id="PS50089"/>
    </source>
</evidence>
<dbReference type="PROSITE" id="PS50188">
    <property type="entry name" value="B302_SPRY"/>
    <property type="match status" value="1"/>
</dbReference>
<dbReference type="InterPro" id="IPR013083">
    <property type="entry name" value="Znf_RING/FYVE/PHD"/>
</dbReference>
<evidence type="ECO:0000256" key="3">
    <source>
        <dbReference type="ARBA" id="ARBA00022723"/>
    </source>
</evidence>
<dbReference type="Pfam" id="PF00643">
    <property type="entry name" value="zf-B_box"/>
    <property type="match status" value="1"/>
</dbReference>
<dbReference type="SMART" id="SM00589">
    <property type="entry name" value="PRY"/>
    <property type="match status" value="1"/>
</dbReference>
<dbReference type="SUPFAM" id="SSF49899">
    <property type="entry name" value="Concanavalin A-like lectins/glucanases"/>
    <property type="match status" value="1"/>
</dbReference>
<dbReference type="InterPro" id="IPR027370">
    <property type="entry name" value="Znf-RING_euk"/>
</dbReference>